<feature type="region of interest" description="Disordered" evidence="1">
    <location>
        <begin position="1"/>
        <end position="37"/>
    </location>
</feature>
<evidence type="ECO:0000313" key="2">
    <source>
        <dbReference type="EMBL" id="MBP2041195.1"/>
    </source>
</evidence>
<dbReference type="RefSeq" id="WP_189969092.1">
    <property type="nucleotide sequence ID" value="NZ_BMVL01000005.1"/>
</dbReference>
<dbReference type="Proteomes" id="UP001519310">
    <property type="component" value="Unassembled WGS sequence"/>
</dbReference>
<gene>
    <name evidence="2" type="ORF">J2Z77_007052</name>
</gene>
<proteinExistence type="predicted"/>
<dbReference type="Gene3D" id="1.10.8.1060">
    <property type="entry name" value="Corynebacterium glutamicum thioredoxin-dependent arsenate reductase, N-terminal domain"/>
    <property type="match status" value="1"/>
</dbReference>
<dbReference type="EMBL" id="JAGGLQ010000022">
    <property type="protein sequence ID" value="MBP2041195.1"/>
    <property type="molecule type" value="Genomic_DNA"/>
</dbReference>
<name>A0ABS4LGG7_STRAV</name>
<comment type="caution">
    <text evidence="2">The sequence shown here is derived from an EMBL/GenBank/DDBJ whole genome shotgun (WGS) entry which is preliminary data.</text>
</comment>
<dbReference type="NCBIfam" id="NF046112">
    <property type="entry name" value="MSMEG_6209_Nter"/>
    <property type="match status" value="1"/>
</dbReference>
<reference evidence="2 3" key="1">
    <citation type="submission" date="2021-03" db="EMBL/GenBank/DDBJ databases">
        <title>Genomic Encyclopedia of Type Strains, Phase IV (KMG-IV): sequencing the most valuable type-strain genomes for metagenomic binning, comparative biology and taxonomic classification.</title>
        <authorList>
            <person name="Goeker M."/>
        </authorList>
    </citation>
    <scope>NUCLEOTIDE SEQUENCE [LARGE SCALE GENOMIC DNA]</scope>
    <source>
        <strain evidence="2 3">DSM 40526</strain>
    </source>
</reference>
<evidence type="ECO:0000256" key="1">
    <source>
        <dbReference type="SAM" id="MobiDB-lite"/>
    </source>
</evidence>
<keyword evidence="3" id="KW-1185">Reference proteome</keyword>
<organism evidence="2 3">
    <name type="scientific">Streptomyces avidinii</name>
    <dbReference type="NCBI Taxonomy" id="1895"/>
    <lineage>
        <taxon>Bacteria</taxon>
        <taxon>Bacillati</taxon>
        <taxon>Actinomycetota</taxon>
        <taxon>Actinomycetes</taxon>
        <taxon>Kitasatosporales</taxon>
        <taxon>Streptomycetaceae</taxon>
        <taxon>Streptomyces</taxon>
    </lineage>
</organism>
<sequence>MAAETLAGAERAGTGQVLDEPGAPESAEVQPPAEELASVRDTVQRLRTAYPSVDPATVEAAVTAAYDSFRGARVRNYVPILAERRSRKALAAAFRAVPGPARKGEAEG</sequence>
<accession>A0ABS4LGG7</accession>
<protein>
    <submittedName>
        <fullName evidence="2">Uncharacterized protein</fullName>
    </submittedName>
</protein>
<evidence type="ECO:0000313" key="3">
    <source>
        <dbReference type="Proteomes" id="UP001519310"/>
    </source>
</evidence>